<dbReference type="EC" id="2.7.7.65" evidence="2"/>
<reference evidence="7" key="1">
    <citation type="journal article" date="2018" name="Front. Microbiol.">
        <title>Genome-Based Analysis Reveals the Taxonomy and Diversity of the Family Idiomarinaceae.</title>
        <authorList>
            <person name="Liu Y."/>
            <person name="Lai Q."/>
            <person name="Shao Z."/>
        </authorList>
    </citation>
    <scope>NUCLEOTIDE SEQUENCE [LARGE SCALE GENOMIC DNA]</scope>
    <source>
        <strain evidence="7">CVS-6</strain>
    </source>
</reference>
<dbReference type="SUPFAM" id="SSF55073">
    <property type="entry name" value="Nucleotide cyclase"/>
    <property type="match status" value="1"/>
</dbReference>
<dbReference type="Gene3D" id="3.30.70.270">
    <property type="match status" value="1"/>
</dbReference>
<dbReference type="SMART" id="SM00267">
    <property type="entry name" value="GGDEF"/>
    <property type="match status" value="1"/>
</dbReference>
<keyword evidence="4" id="KW-1133">Transmembrane helix</keyword>
<keyword evidence="4" id="KW-0812">Transmembrane</keyword>
<accession>A0A432YQN7</accession>
<keyword evidence="4" id="KW-0472">Membrane</keyword>
<organism evidence="6 7">
    <name type="scientific">Pseudidiomarina insulisalsae</name>
    <dbReference type="NCBI Taxonomy" id="575789"/>
    <lineage>
        <taxon>Bacteria</taxon>
        <taxon>Pseudomonadati</taxon>
        <taxon>Pseudomonadota</taxon>
        <taxon>Gammaproteobacteria</taxon>
        <taxon>Alteromonadales</taxon>
        <taxon>Idiomarinaceae</taxon>
        <taxon>Pseudidiomarina</taxon>
    </lineage>
</organism>
<evidence type="ECO:0000259" key="5">
    <source>
        <dbReference type="PROSITE" id="PS50887"/>
    </source>
</evidence>
<evidence type="ECO:0000256" key="1">
    <source>
        <dbReference type="ARBA" id="ARBA00001946"/>
    </source>
</evidence>
<dbReference type="PANTHER" id="PTHR45138">
    <property type="entry name" value="REGULATORY COMPONENTS OF SENSORY TRANSDUCTION SYSTEM"/>
    <property type="match status" value="1"/>
</dbReference>
<comment type="caution">
    <text evidence="6">The sequence shown here is derived from an EMBL/GenBank/DDBJ whole genome shotgun (WGS) entry which is preliminary data.</text>
</comment>
<comment type="catalytic activity">
    <reaction evidence="3">
        <text>2 GTP = 3',3'-c-di-GMP + 2 diphosphate</text>
        <dbReference type="Rhea" id="RHEA:24898"/>
        <dbReference type="ChEBI" id="CHEBI:33019"/>
        <dbReference type="ChEBI" id="CHEBI:37565"/>
        <dbReference type="ChEBI" id="CHEBI:58805"/>
        <dbReference type="EC" id="2.7.7.65"/>
    </reaction>
</comment>
<dbReference type="CDD" id="cd01949">
    <property type="entry name" value="GGDEF"/>
    <property type="match status" value="1"/>
</dbReference>
<evidence type="ECO:0000313" key="7">
    <source>
        <dbReference type="Proteomes" id="UP000288259"/>
    </source>
</evidence>
<dbReference type="AlphaFoldDB" id="A0A432YQN7"/>
<dbReference type="EMBL" id="PIPY01000001">
    <property type="protein sequence ID" value="RUO63634.1"/>
    <property type="molecule type" value="Genomic_DNA"/>
</dbReference>
<comment type="cofactor">
    <cofactor evidence="1">
        <name>Mg(2+)</name>
        <dbReference type="ChEBI" id="CHEBI:18420"/>
    </cofactor>
</comment>
<dbReference type="PANTHER" id="PTHR45138:SF9">
    <property type="entry name" value="DIGUANYLATE CYCLASE DGCM-RELATED"/>
    <property type="match status" value="1"/>
</dbReference>
<sequence>MVSTERSIALQPQFWQLARQACLIGIGVNTIFFGVFLYLDARILAWVNVISVLMYSWAFSAFGKRQNTLATGLIWTEVVLHAALATLLIGWDSGFHYYLLLFFPALAVTLRGPMALAAMIVQWCFYIGLYLLSYWYRPLRPISDEALLGLNFFNLTVVVALFGFLGFYYVRTIKVANRKLNTLASVDELTQLLNRRQVTALAEAELARSERSQLVASAMLLDVDHFKLINDVYGHEKGDQVLQHLAKIITRELRQHDLVGRWGGEEFMVLLPETDLSLAESIAERLRSAIASHAWETNLGHDLRVTISIGVSESKPNETLTRLIKRADNALYISKDEGRNRVTVLQDLSKESELAKEVSRSQ</sequence>
<feature type="transmembrane region" description="Helical" evidence="4">
    <location>
        <begin position="45"/>
        <end position="62"/>
    </location>
</feature>
<dbReference type="GO" id="GO:0052621">
    <property type="term" value="F:diguanylate cyclase activity"/>
    <property type="evidence" value="ECO:0007669"/>
    <property type="project" value="UniProtKB-EC"/>
</dbReference>
<dbReference type="OrthoDB" id="9812260at2"/>
<dbReference type="InterPro" id="IPR000160">
    <property type="entry name" value="GGDEF_dom"/>
</dbReference>
<dbReference type="Proteomes" id="UP000288259">
    <property type="component" value="Unassembled WGS sequence"/>
</dbReference>
<feature type="transmembrane region" description="Helical" evidence="4">
    <location>
        <begin position="21"/>
        <end position="39"/>
    </location>
</feature>
<name>A0A432YQN7_9GAMM</name>
<gene>
    <name evidence="6" type="ORF">CWI71_00790</name>
</gene>
<feature type="transmembrane region" description="Helical" evidence="4">
    <location>
        <begin position="69"/>
        <end position="89"/>
    </location>
</feature>
<dbReference type="NCBIfam" id="TIGR00254">
    <property type="entry name" value="GGDEF"/>
    <property type="match status" value="1"/>
</dbReference>
<dbReference type="Pfam" id="PF00990">
    <property type="entry name" value="GGDEF"/>
    <property type="match status" value="1"/>
</dbReference>
<proteinExistence type="predicted"/>
<protein>
    <recommendedName>
        <fullName evidence="2">diguanylate cyclase</fullName>
        <ecNumber evidence="2">2.7.7.65</ecNumber>
    </recommendedName>
</protein>
<dbReference type="InterPro" id="IPR029787">
    <property type="entry name" value="Nucleotide_cyclase"/>
</dbReference>
<dbReference type="RefSeq" id="WP_126753343.1">
    <property type="nucleotide sequence ID" value="NZ_PIPY01000001.1"/>
</dbReference>
<dbReference type="FunFam" id="3.30.70.270:FF:000001">
    <property type="entry name" value="Diguanylate cyclase domain protein"/>
    <property type="match status" value="1"/>
</dbReference>
<feature type="domain" description="GGDEF" evidence="5">
    <location>
        <begin position="214"/>
        <end position="347"/>
    </location>
</feature>
<dbReference type="PROSITE" id="PS50887">
    <property type="entry name" value="GGDEF"/>
    <property type="match status" value="1"/>
</dbReference>
<dbReference type="InterPro" id="IPR043128">
    <property type="entry name" value="Rev_trsase/Diguanyl_cyclase"/>
</dbReference>
<evidence type="ECO:0000256" key="2">
    <source>
        <dbReference type="ARBA" id="ARBA00012528"/>
    </source>
</evidence>
<evidence type="ECO:0000256" key="3">
    <source>
        <dbReference type="ARBA" id="ARBA00034247"/>
    </source>
</evidence>
<evidence type="ECO:0000313" key="6">
    <source>
        <dbReference type="EMBL" id="RUO63634.1"/>
    </source>
</evidence>
<feature type="transmembrane region" description="Helical" evidence="4">
    <location>
        <begin position="117"/>
        <end position="136"/>
    </location>
</feature>
<feature type="transmembrane region" description="Helical" evidence="4">
    <location>
        <begin position="148"/>
        <end position="170"/>
    </location>
</feature>
<keyword evidence="7" id="KW-1185">Reference proteome</keyword>
<dbReference type="InterPro" id="IPR050469">
    <property type="entry name" value="Diguanylate_Cyclase"/>
</dbReference>
<evidence type="ECO:0000256" key="4">
    <source>
        <dbReference type="SAM" id="Phobius"/>
    </source>
</evidence>